<dbReference type="Proteomes" id="UP001152799">
    <property type="component" value="Chromosome 4"/>
</dbReference>
<dbReference type="EMBL" id="OU892280">
    <property type="protein sequence ID" value="CAG9767630.1"/>
    <property type="molecule type" value="Genomic_DNA"/>
</dbReference>
<feature type="compositionally biased region" description="Polar residues" evidence="3">
    <location>
        <begin position="363"/>
        <end position="372"/>
    </location>
</feature>
<reference evidence="4" key="1">
    <citation type="submission" date="2022-01" db="EMBL/GenBank/DDBJ databases">
        <authorList>
            <person name="King R."/>
        </authorList>
    </citation>
    <scope>NUCLEOTIDE SEQUENCE</scope>
</reference>
<name>A0A9N9QP79_9CUCU</name>
<evidence type="ECO:0000256" key="1">
    <source>
        <dbReference type="ARBA" id="ARBA00022614"/>
    </source>
</evidence>
<dbReference type="OrthoDB" id="676979at2759"/>
<keyword evidence="5" id="KW-1185">Reference proteome</keyword>
<keyword evidence="1" id="KW-0433">Leucine-rich repeat</keyword>
<keyword evidence="2" id="KW-0677">Repeat</keyword>
<feature type="compositionally biased region" description="Basic residues" evidence="3">
    <location>
        <begin position="374"/>
        <end position="385"/>
    </location>
</feature>
<gene>
    <name evidence="4" type="ORF">CEUTPL_LOCUS8190</name>
</gene>
<proteinExistence type="predicted"/>
<sequence>MDETRPTSEIPSPKNLNVHHWTSEEKIFKRKEKILRKIEPLSIPLRSALLYRLSRSFLGSFLKELNPNDIQDFLNNDNKWQILNWELRRYSKQDVKIINTRNCFIDDCYGLVEKAVTNGVEINLKFLESKIRNLRLDCIFVKKIDDCLKKFEHLKFLSLCGNYIRDIPGKFLPRNLEFLELFDNFIDNLSTFVKKAPKSLRHLGIGRNRLNDDSQLHLLGESRNFSQLISMDLSDNEFCNLELTLKSLGSVESLKSLCLEGNPCAVVSNYKTDVLECMPSLLYLDATEILDNDRISSENTQTHPHVVFHCFRILGLPEPPRDKKSVQTIHIEVNFPLLRMDSEGPNNDSAEEINFEEKEISTNEKNSQESLLTNKKKTSTIKNKTKSRESKSKSTQSKTKAKKSYYTIENEDINEAKHTKWYKSQRKPWSKKIEFDPIQINDDYIPLSSIRDTFRSIVPVRIIYLKFAPDSSKSKKSPNSKKTNTNYSKINEVGILSPQEEEPEEEILKKITLATFYCDLKTVNWSDKTLDFYWADHPRMGDRALRIDNGSLLDLDYNLDSTKKARKVTQGPETEPEKAALPHVLTCQIGFGWNR</sequence>
<dbReference type="InterPro" id="IPR050576">
    <property type="entry name" value="Cilia_flagella_integrity"/>
</dbReference>
<dbReference type="InterPro" id="IPR032675">
    <property type="entry name" value="LRR_dom_sf"/>
</dbReference>
<dbReference type="PANTHER" id="PTHR45973">
    <property type="entry name" value="PROTEIN PHOSPHATASE 1 REGULATORY SUBUNIT SDS22-RELATED"/>
    <property type="match status" value="1"/>
</dbReference>
<feature type="region of interest" description="Disordered" evidence="3">
    <location>
        <begin position="356"/>
        <end position="403"/>
    </location>
</feature>
<evidence type="ECO:0000256" key="2">
    <source>
        <dbReference type="ARBA" id="ARBA00022737"/>
    </source>
</evidence>
<accession>A0A9N9QP79</accession>
<dbReference type="AlphaFoldDB" id="A0A9N9QP79"/>
<evidence type="ECO:0000313" key="5">
    <source>
        <dbReference type="Proteomes" id="UP001152799"/>
    </source>
</evidence>
<organism evidence="4 5">
    <name type="scientific">Ceutorhynchus assimilis</name>
    <name type="common">cabbage seed weevil</name>
    <dbReference type="NCBI Taxonomy" id="467358"/>
    <lineage>
        <taxon>Eukaryota</taxon>
        <taxon>Metazoa</taxon>
        <taxon>Ecdysozoa</taxon>
        <taxon>Arthropoda</taxon>
        <taxon>Hexapoda</taxon>
        <taxon>Insecta</taxon>
        <taxon>Pterygota</taxon>
        <taxon>Neoptera</taxon>
        <taxon>Endopterygota</taxon>
        <taxon>Coleoptera</taxon>
        <taxon>Polyphaga</taxon>
        <taxon>Cucujiformia</taxon>
        <taxon>Curculionidae</taxon>
        <taxon>Ceutorhynchinae</taxon>
        <taxon>Ceutorhynchus</taxon>
    </lineage>
</organism>
<protein>
    <submittedName>
        <fullName evidence="4">Uncharacterized protein</fullName>
    </submittedName>
</protein>
<evidence type="ECO:0000256" key="3">
    <source>
        <dbReference type="SAM" id="MobiDB-lite"/>
    </source>
</evidence>
<dbReference type="SUPFAM" id="SSF52058">
    <property type="entry name" value="L domain-like"/>
    <property type="match status" value="1"/>
</dbReference>
<dbReference type="PANTHER" id="PTHR45973:SF35">
    <property type="entry name" value="LEUCINE-RICH REPEAT-CONTAINING PROTEIN 43"/>
    <property type="match status" value="1"/>
</dbReference>
<dbReference type="Gene3D" id="3.80.10.10">
    <property type="entry name" value="Ribonuclease Inhibitor"/>
    <property type="match status" value="2"/>
</dbReference>
<evidence type="ECO:0000313" key="4">
    <source>
        <dbReference type="EMBL" id="CAG9767630.1"/>
    </source>
</evidence>